<sequence>MAVDLLDESTVAQYLKTRKVFSPSAEIEVETLAGGVSNVVLAVKAEGREFVLKQALPELKVATKWVVEQRRALVEARALEVLHALTPPSVPKLIDVDAERFVLLIERAPRETTNWKEDLLEGSIQSEVAEDLGRILGHWHKETSLNPEILSEFEEDSLFEQLRINPFYRSLISQHLDIAPRINSLIEELESDKSALVHGDFSPKNILVVKNSKAIILDFEVAHTGNPVFDLAFLLGHVMCKQEFFSDQKQKDALAQCAEKFIAHYEIALGTTAHPSLLWHAATIALARVDGVSRVHYLDPQSQQSLRTRAVDLLSRTNVPTLSEVFFRP</sequence>
<dbReference type="Pfam" id="PF01636">
    <property type="entry name" value="APH"/>
    <property type="match status" value="1"/>
</dbReference>
<dbReference type="EMBL" id="CAFAAC010000029">
    <property type="protein sequence ID" value="CAB4786008.1"/>
    <property type="molecule type" value="Genomic_DNA"/>
</dbReference>
<dbReference type="SUPFAM" id="SSF56112">
    <property type="entry name" value="Protein kinase-like (PK-like)"/>
    <property type="match status" value="1"/>
</dbReference>
<name>A0A6J6WT14_9ZZZZ</name>
<dbReference type="GO" id="GO:0004672">
    <property type="term" value="F:protein kinase activity"/>
    <property type="evidence" value="ECO:0007669"/>
    <property type="project" value="InterPro"/>
</dbReference>
<evidence type="ECO:0000256" key="3">
    <source>
        <dbReference type="ARBA" id="ARBA00022741"/>
    </source>
</evidence>
<dbReference type="GO" id="GO:0005524">
    <property type="term" value="F:ATP binding"/>
    <property type="evidence" value="ECO:0007669"/>
    <property type="project" value="UniProtKB-KW"/>
</dbReference>
<dbReference type="InterPro" id="IPR002575">
    <property type="entry name" value="Aminoglycoside_PTrfase"/>
</dbReference>
<dbReference type="PANTHER" id="PTHR34273:SF2">
    <property type="entry name" value="METHYLTHIORIBOSE KINASE"/>
    <property type="match status" value="1"/>
</dbReference>
<evidence type="ECO:0000256" key="4">
    <source>
        <dbReference type="ARBA" id="ARBA00022777"/>
    </source>
</evidence>
<dbReference type="InterPro" id="IPR011009">
    <property type="entry name" value="Kinase-like_dom_sf"/>
</dbReference>
<organism evidence="7">
    <name type="scientific">freshwater metagenome</name>
    <dbReference type="NCBI Taxonomy" id="449393"/>
    <lineage>
        <taxon>unclassified sequences</taxon>
        <taxon>metagenomes</taxon>
        <taxon>ecological metagenomes</taxon>
    </lineage>
</organism>
<evidence type="ECO:0000256" key="2">
    <source>
        <dbReference type="ARBA" id="ARBA00022679"/>
    </source>
</evidence>
<accession>A0A6J6WT14</accession>
<evidence type="ECO:0000259" key="6">
    <source>
        <dbReference type="PROSITE" id="PS50011"/>
    </source>
</evidence>
<evidence type="ECO:0000256" key="1">
    <source>
        <dbReference type="ARBA" id="ARBA00010165"/>
    </source>
</evidence>
<comment type="similarity">
    <text evidence="1">Belongs to the methylthioribose kinase family.</text>
</comment>
<keyword evidence="5" id="KW-0067">ATP-binding</keyword>
<keyword evidence="3" id="KW-0547">Nucleotide-binding</keyword>
<dbReference type="PROSITE" id="PS50011">
    <property type="entry name" value="PROTEIN_KINASE_DOM"/>
    <property type="match status" value="1"/>
</dbReference>
<dbReference type="PROSITE" id="PS00109">
    <property type="entry name" value="PROTEIN_KINASE_TYR"/>
    <property type="match status" value="1"/>
</dbReference>
<evidence type="ECO:0000256" key="5">
    <source>
        <dbReference type="ARBA" id="ARBA00022840"/>
    </source>
</evidence>
<feature type="domain" description="Protein kinase" evidence="6">
    <location>
        <begin position="26"/>
        <end position="329"/>
    </location>
</feature>
<dbReference type="PANTHER" id="PTHR34273">
    <property type="entry name" value="METHYLTHIORIBOSE KINASE"/>
    <property type="match status" value="1"/>
</dbReference>
<dbReference type="AlphaFoldDB" id="A0A6J6WT14"/>
<dbReference type="InterPro" id="IPR008266">
    <property type="entry name" value="Tyr_kinase_AS"/>
</dbReference>
<keyword evidence="4" id="KW-0418">Kinase</keyword>
<reference evidence="7" key="1">
    <citation type="submission" date="2020-05" db="EMBL/GenBank/DDBJ databases">
        <authorList>
            <person name="Chiriac C."/>
            <person name="Salcher M."/>
            <person name="Ghai R."/>
            <person name="Kavagutti S V."/>
        </authorList>
    </citation>
    <scope>NUCLEOTIDE SEQUENCE</scope>
</reference>
<dbReference type="Gene3D" id="3.30.200.20">
    <property type="entry name" value="Phosphorylase Kinase, domain 1"/>
    <property type="match status" value="1"/>
</dbReference>
<dbReference type="Gene3D" id="3.90.1200.10">
    <property type="match status" value="1"/>
</dbReference>
<proteinExistence type="inferred from homology"/>
<keyword evidence="2" id="KW-0808">Transferase</keyword>
<protein>
    <submittedName>
        <fullName evidence="7">Unannotated protein</fullName>
    </submittedName>
</protein>
<dbReference type="InterPro" id="IPR000719">
    <property type="entry name" value="Prot_kinase_dom"/>
</dbReference>
<gene>
    <name evidence="7" type="ORF">UFOPK2967_00615</name>
</gene>
<evidence type="ECO:0000313" key="7">
    <source>
        <dbReference type="EMBL" id="CAB4786008.1"/>
    </source>
</evidence>